<comment type="caution">
    <text evidence="1">The sequence shown here is derived from an EMBL/GenBank/DDBJ whole genome shotgun (WGS) entry which is preliminary data.</text>
</comment>
<evidence type="ECO:0000313" key="1">
    <source>
        <dbReference type="EMBL" id="EFN99290.1"/>
    </source>
</evidence>
<reference evidence="1 2" key="1">
    <citation type="submission" date="2010-09" db="EMBL/GenBank/DDBJ databases">
        <authorList>
            <person name="Daugherty S.C."/>
            <person name="Tallon L.J."/>
            <person name="Jones K.M."/>
            <person name="Liu X."/>
            <person name="Kilian M."/>
            <person name="Tettelin H."/>
        </authorList>
    </citation>
    <scope>NUCLEOTIDE SEQUENCE [LARGE SCALE GENOMIC DNA]</scope>
    <source>
        <strain evidence="1 2">SK564</strain>
    </source>
</reference>
<evidence type="ECO:0000313" key="2">
    <source>
        <dbReference type="Proteomes" id="UP000004966"/>
    </source>
</evidence>
<proteinExistence type="predicted"/>
<name>E1LKU6_STRMT</name>
<sequence length="37" mass="4070">MRNIFTVKKPASENAGFYDISAGYSTISSSLKNDDEL</sequence>
<organism evidence="1 2">
    <name type="scientific">Streptococcus mitis SK564</name>
    <dbReference type="NCBI Taxonomy" id="585203"/>
    <lineage>
        <taxon>Bacteria</taxon>
        <taxon>Bacillati</taxon>
        <taxon>Bacillota</taxon>
        <taxon>Bacilli</taxon>
        <taxon>Lactobacillales</taxon>
        <taxon>Streptococcaceae</taxon>
        <taxon>Streptococcus</taxon>
        <taxon>Streptococcus mitis group</taxon>
    </lineage>
</organism>
<accession>E1LKU6</accession>
<dbReference type="Proteomes" id="UP000004966">
    <property type="component" value="Unassembled WGS sequence"/>
</dbReference>
<dbReference type="EMBL" id="AEDU01000007">
    <property type="protein sequence ID" value="EFN99290.1"/>
    <property type="molecule type" value="Genomic_DNA"/>
</dbReference>
<dbReference type="AlphaFoldDB" id="E1LKU6"/>
<protein>
    <submittedName>
        <fullName evidence="1">Uncharacterized protein</fullName>
    </submittedName>
</protein>
<gene>
    <name evidence="1" type="ORF">SMSK564_0473</name>
</gene>